<keyword evidence="3" id="KW-1185">Reference proteome</keyword>
<reference evidence="2 3" key="1">
    <citation type="submission" date="2019-01" db="EMBL/GenBank/DDBJ databases">
        <authorList>
            <person name="Ferrante I. M."/>
        </authorList>
    </citation>
    <scope>NUCLEOTIDE SEQUENCE [LARGE SCALE GENOMIC DNA]</scope>
    <source>
        <strain evidence="2 3">B856</strain>
    </source>
</reference>
<evidence type="ECO:0000256" key="1">
    <source>
        <dbReference type="SAM" id="SignalP"/>
    </source>
</evidence>
<sequence length="383" mass="43778">MFDSRKMPPLLALALLFLSLQALCSLAEVSPTCSDPTCEAEKDAPALPELPEMVDGGVFVHFHLYKTGGSSVTELFVELKQEFDEIAYEEAEAAGKFDEEEDFPDDDNNPNSEFLEGVKIIFVNNREDMTEEDIEWSITEAKEKKKPVFYNFHVEFPATMYPTLIEAAPILREWRARAEAEGIPFFATTVLREPLGHALSFFNFFHVTVDEMEWSPFAGDMDATEENFLKTYVGNRLCHLMYNDAHGILEAPDEALREGLKENLFHFMDEHELNRRNEPSHCDADALRTILFEDNTFDYVGITERLSTHILPMFTKIVFGDARLAGDAEVKKKAADMTDDTWVPLKKNTLSESTKELVARESAKDQKLYEEARDRFAHWPSYL</sequence>
<keyword evidence="1" id="KW-0732">Signal</keyword>
<dbReference type="AlphaFoldDB" id="A0A448Z0F6"/>
<dbReference type="InterPro" id="IPR027417">
    <property type="entry name" value="P-loop_NTPase"/>
</dbReference>
<feature type="signal peptide" evidence="1">
    <location>
        <begin position="1"/>
        <end position="27"/>
    </location>
</feature>
<dbReference type="Gene3D" id="3.40.50.300">
    <property type="entry name" value="P-loop containing nucleotide triphosphate hydrolases"/>
    <property type="match status" value="1"/>
</dbReference>
<proteinExistence type="predicted"/>
<organism evidence="2 3">
    <name type="scientific">Pseudo-nitzschia multistriata</name>
    <dbReference type="NCBI Taxonomy" id="183589"/>
    <lineage>
        <taxon>Eukaryota</taxon>
        <taxon>Sar</taxon>
        <taxon>Stramenopiles</taxon>
        <taxon>Ochrophyta</taxon>
        <taxon>Bacillariophyta</taxon>
        <taxon>Bacillariophyceae</taxon>
        <taxon>Bacillariophycidae</taxon>
        <taxon>Bacillariales</taxon>
        <taxon>Bacillariaceae</taxon>
        <taxon>Pseudo-nitzschia</taxon>
    </lineage>
</organism>
<dbReference type="EMBL" id="CAACVS010000059">
    <property type="protein sequence ID" value="VEU35439.1"/>
    <property type="molecule type" value="Genomic_DNA"/>
</dbReference>
<evidence type="ECO:0000313" key="2">
    <source>
        <dbReference type="EMBL" id="VEU35439.1"/>
    </source>
</evidence>
<dbReference type="OrthoDB" id="10426723at2759"/>
<protein>
    <submittedName>
        <fullName evidence="2">Uncharacterized protein</fullName>
    </submittedName>
</protein>
<name>A0A448Z0F6_9STRA</name>
<gene>
    <name evidence="2" type="ORF">PSNMU_V1.4_AUG-EV-PASAV3_0022130</name>
</gene>
<feature type="chain" id="PRO_5018996957" evidence="1">
    <location>
        <begin position="28"/>
        <end position="383"/>
    </location>
</feature>
<accession>A0A448Z0F6</accession>
<evidence type="ECO:0000313" key="3">
    <source>
        <dbReference type="Proteomes" id="UP000291116"/>
    </source>
</evidence>
<dbReference type="Proteomes" id="UP000291116">
    <property type="component" value="Unassembled WGS sequence"/>
</dbReference>